<sequence>MYDKKERTQITLPLKLARLTLASAKWKGVNQFRPFKMKFDGRLPLAICSFLPIPCSNSRQMIAVKDNKRQGSRCLVHFGDLRSFIAGHVSRWHVRFGVRGGSGRPVLCWCTSGSGIERWVDCVGFSVITKV</sequence>
<evidence type="ECO:0000313" key="1">
    <source>
        <dbReference type="EMBL" id="MPC50176.1"/>
    </source>
</evidence>
<proteinExistence type="predicted"/>
<gene>
    <name evidence="1" type="ORF">E2C01_044000</name>
</gene>
<dbReference type="AlphaFoldDB" id="A0A5B7FX68"/>
<name>A0A5B7FX68_PORTR</name>
<dbReference type="EMBL" id="VSRR010009325">
    <property type="protein sequence ID" value="MPC50176.1"/>
    <property type="molecule type" value="Genomic_DNA"/>
</dbReference>
<evidence type="ECO:0000313" key="2">
    <source>
        <dbReference type="Proteomes" id="UP000324222"/>
    </source>
</evidence>
<organism evidence="1 2">
    <name type="scientific">Portunus trituberculatus</name>
    <name type="common">Swimming crab</name>
    <name type="synonym">Neptunus trituberculatus</name>
    <dbReference type="NCBI Taxonomy" id="210409"/>
    <lineage>
        <taxon>Eukaryota</taxon>
        <taxon>Metazoa</taxon>
        <taxon>Ecdysozoa</taxon>
        <taxon>Arthropoda</taxon>
        <taxon>Crustacea</taxon>
        <taxon>Multicrustacea</taxon>
        <taxon>Malacostraca</taxon>
        <taxon>Eumalacostraca</taxon>
        <taxon>Eucarida</taxon>
        <taxon>Decapoda</taxon>
        <taxon>Pleocyemata</taxon>
        <taxon>Brachyura</taxon>
        <taxon>Eubrachyura</taxon>
        <taxon>Portunoidea</taxon>
        <taxon>Portunidae</taxon>
        <taxon>Portuninae</taxon>
        <taxon>Portunus</taxon>
    </lineage>
</organism>
<comment type="caution">
    <text evidence="1">The sequence shown here is derived from an EMBL/GenBank/DDBJ whole genome shotgun (WGS) entry which is preliminary data.</text>
</comment>
<accession>A0A5B7FX68</accession>
<keyword evidence="2" id="KW-1185">Reference proteome</keyword>
<dbReference type="Proteomes" id="UP000324222">
    <property type="component" value="Unassembled WGS sequence"/>
</dbReference>
<reference evidence="1 2" key="1">
    <citation type="submission" date="2019-05" db="EMBL/GenBank/DDBJ databases">
        <title>Another draft genome of Portunus trituberculatus and its Hox gene families provides insights of decapod evolution.</title>
        <authorList>
            <person name="Jeong J.-H."/>
            <person name="Song I."/>
            <person name="Kim S."/>
            <person name="Choi T."/>
            <person name="Kim D."/>
            <person name="Ryu S."/>
            <person name="Kim W."/>
        </authorList>
    </citation>
    <scope>NUCLEOTIDE SEQUENCE [LARGE SCALE GENOMIC DNA]</scope>
    <source>
        <tissue evidence="1">Muscle</tissue>
    </source>
</reference>
<protein>
    <submittedName>
        <fullName evidence="1">Uncharacterized protein</fullName>
    </submittedName>
</protein>